<feature type="signal peptide" evidence="1">
    <location>
        <begin position="1"/>
        <end position="19"/>
    </location>
</feature>
<dbReference type="AlphaFoldDB" id="A0A5C5V028"/>
<dbReference type="EMBL" id="SIHJ01000004">
    <property type="protein sequence ID" value="TWT31115.1"/>
    <property type="molecule type" value="Genomic_DNA"/>
</dbReference>
<organism evidence="2 3">
    <name type="scientific">Posidoniimonas corsicana</name>
    <dbReference type="NCBI Taxonomy" id="1938618"/>
    <lineage>
        <taxon>Bacteria</taxon>
        <taxon>Pseudomonadati</taxon>
        <taxon>Planctomycetota</taxon>
        <taxon>Planctomycetia</taxon>
        <taxon>Pirellulales</taxon>
        <taxon>Lacipirellulaceae</taxon>
        <taxon>Posidoniimonas</taxon>
    </lineage>
</organism>
<dbReference type="Proteomes" id="UP000316714">
    <property type="component" value="Unassembled WGS sequence"/>
</dbReference>
<gene>
    <name evidence="2" type="ORF">KOR34_44900</name>
</gene>
<feature type="chain" id="PRO_5023099270" description="DUF1570 domain-containing protein" evidence="1">
    <location>
        <begin position="20"/>
        <end position="427"/>
    </location>
</feature>
<dbReference type="RefSeq" id="WP_146568305.1">
    <property type="nucleotide sequence ID" value="NZ_SIHJ01000004.1"/>
</dbReference>
<accession>A0A5C5V028</accession>
<proteinExistence type="predicted"/>
<keyword evidence="1" id="KW-0732">Signal</keyword>
<comment type="caution">
    <text evidence="2">The sequence shown here is derived from an EMBL/GenBank/DDBJ whole genome shotgun (WGS) entry which is preliminary data.</text>
</comment>
<evidence type="ECO:0008006" key="4">
    <source>
        <dbReference type="Google" id="ProtNLM"/>
    </source>
</evidence>
<protein>
    <recommendedName>
        <fullName evidence="4">DUF1570 domain-containing protein</fullName>
    </recommendedName>
</protein>
<evidence type="ECO:0000313" key="2">
    <source>
        <dbReference type="EMBL" id="TWT31115.1"/>
    </source>
</evidence>
<keyword evidence="3" id="KW-1185">Reference proteome</keyword>
<reference evidence="2 3" key="1">
    <citation type="submission" date="2019-02" db="EMBL/GenBank/DDBJ databases">
        <title>Deep-cultivation of Planctomycetes and their phenomic and genomic characterization uncovers novel biology.</title>
        <authorList>
            <person name="Wiegand S."/>
            <person name="Jogler M."/>
            <person name="Boedeker C."/>
            <person name="Pinto D."/>
            <person name="Vollmers J."/>
            <person name="Rivas-Marin E."/>
            <person name="Kohn T."/>
            <person name="Peeters S.H."/>
            <person name="Heuer A."/>
            <person name="Rast P."/>
            <person name="Oberbeckmann S."/>
            <person name="Bunk B."/>
            <person name="Jeske O."/>
            <person name="Meyerdierks A."/>
            <person name="Storesund J.E."/>
            <person name="Kallscheuer N."/>
            <person name="Luecker S."/>
            <person name="Lage O.M."/>
            <person name="Pohl T."/>
            <person name="Merkel B.J."/>
            <person name="Hornburger P."/>
            <person name="Mueller R.-W."/>
            <person name="Bruemmer F."/>
            <person name="Labrenz M."/>
            <person name="Spormann A.M."/>
            <person name="Op Den Camp H."/>
            <person name="Overmann J."/>
            <person name="Amann R."/>
            <person name="Jetten M.S.M."/>
            <person name="Mascher T."/>
            <person name="Medema M.H."/>
            <person name="Devos D.P."/>
            <person name="Kaster A.-K."/>
            <person name="Ovreas L."/>
            <person name="Rohde M."/>
            <person name="Galperin M.Y."/>
            <person name="Jogler C."/>
        </authorList>
    </citation>
    <scope>NUCLEOTIDE SEQUENCE [LARGE SCALE GENOMIC DNA]</scope>
    <source>
        <strain evidence="2 3">KOR34</strain>
    </source>
</reference>
<evidence type="ECO:0000313" key="3">
    <source>
        <dbReference type="Proteomes" id="UP000316714"/>
    </source>
</evidence>
<name>A0A5C5V028_9BACT</name>
<dbReference type="OrthoDB" id="228844at2"/>
<sequence precursor="true">MPRPWLLLLILATAALAPAATRLASGEALAVVPDLYSAGPGPVEADPAQAAEMVKRAAELAGMGQSSAALQLASRALAVDPDNEIARRVLGYEMHEDQWLTPYQARQIGRGFVWHAKHGWIKQDDIARYEAGERRNGRRWSTAEEDALRHATIDRGWQVRTDHFLVTTNHSLEAGAMIAAELEQLFQAWRQMFAGYYLGEAEVQSRFAGTRSARQRSRPYNVIFHRTKEEYVAALQHKQPRIGETLGIYFDDLREAHFYAGNEIDRATLYHEAVHQLFKESVRSRKEVGLQHGFWLVEGIACYFESLTPPEESGGDWTIGEPNGGRLPAARHRLLVDVFYVPLAELAPLGKLDLQRRPDLAPLYSQSAGLATYLMEADGGSFREPLVAHLRGLYEGDANSDDLFERLGQTPDELDAAYRRWLQGPAE</sequence>
<evidence type="ECO:0000256" key="1">
    <source>
        <dbReference type="SAM" id="SignalP"/>
    </source>
</evidence>